<dbReference type="Proteomes" id="UP000295361">
    <property type="component" value="Unassembled WGS sequence"/>
</dbReference>
<evidence type="ECO:0000256" key="11">
    <source>
        <dbReference type="PROSITE-ProRule" id="PRU01360"/>
    </source>
</evidence>
<dbReference type="PROSITE" id="PS51257">
    <property type="entry name" value="PROKAR_LIPOPROTEIN"/>
    <property type="match status" value="1"/>
</dbReference>
<dbReference type="InterPro" id="IPR036942">
    <property type="entry name" value="Beta-barrel_TonB_sf"/>
</dbReference>
<dbReference type="AlphaFoldDB" id="A0A4R6QHB2"/>
<keyword evidence="9 11" id="KW-0472">Membrane</keyword>
<dbReference type="RefSeq" id="WP_243748441.1">
    <property type="nucleotide sequence ID" value="NZ_SNXS01000009.1"/>
</dbReference>
<evidence type="ECO:0000256" key="7">
    <source>
        <dbReference type="ARBA" id="ARBA00023065"/>
    </source>
</evidence>
<evidence type="ECO:0000256" key="10">
    <source>
        <dbReference type="ARBA" id="ARBA00023237"/>
    </source>
</evidence>
<dbReference type="InParanoid" id="A0A4R6QHB2"/>
<evidence type="ECO:0000256" key="4">
    <source>
        <dbReference type="ARBA" id="ARBA00022496"/>
    </source>
</evidence>
<keyword evidence="13" id="KW-0732">Signal</keyword>
<keyword evidence="16" id="KW-1185">Reference proteome</keyword>
<gene>
    <name evidence="15" type="ORF">DES47_10973</name>
</gene>
<dbReference type="SUPFAM" id="SSF56935">
    <property type="entry name" value="Porins"/>
    <property type="match status" value="1"/>
</dbReference>
<accession>A0A4R6QHB2</accession>
<comment type="caution">
    <text evidence="15">The sequence shown here is derived from an EMBL/GenBank/DDBJ whole genome shotgun (WGS) entry which is preliminary data.</text>
</comment>
<keyword evidence="7" id="KW-0406">Ion transport</keyword>
<name>A0A4R6QHB2_9BURK</name>
<dbReference type="EMBL" id="SNXS01000009">
    <property type="protein sequence ID" value="TDP62093.1"/>
    <property type="molecule type" value="Genomic_DNA"/>
</dbReference>
<evidence type="ECO:0000256" key="13">
    <source>
        <dbReference type="SAM" id="SignalP"/>
    </source>
</evidence>
<reference evidence="15 16" key="1">
    <citation type="submission" date="2019-03" db="EMBL/GenBank/DDBJ databases">
        <title>Genomic Encyclopedia of Type Strains, Phase IV (KMG-IV): sequencing the most valuable type-strain genomes for metagenomic binning, comparative biology and taxonomic classification.</title>
        <authorList>
            <person name="Goeker M."/>
        </authorList>
    </citation>
    <scope>NUCLEOTIDE SEQUENCE [LARGE SCALE GENOMIC DNA]</scope>
    <source>
        <strain evidence="15 16">DSM 16998</strain>
    </source>
</reference>
<proteinExistence type="inferred from homology"/>
<dbReference type="CDD" id="cd01347">
    <property type="entry name" value="ligand_gated_channel"/>
    <property type="match status" value="1"/>
</dbReference>
<keyword evidence="5 11" id="KW-0812">Transmembrane</keyword>
<keyword evidence="4" id="KW-0410">Iron transport</keyword>
<dbReference type="InterPro" id="IPR012910">
    <property type="entry name" value="Plug_dom"/>
</dbReference>
<evidence type="ECO:0000256" key="12">
    <source>
        <dbReference type="RuleBase" id="RU003357"/>
    </source>
</evidence>
<organism evidence="15 16">
    <name type="scientific">Roseateles toxinivorans</name>
    <dbReference type="NCBI Taxonomy" id="270368"/>
    <lineage>
        <taxon>Bacteria</taxon>
        <taxon>Pseudomonadati</taxon>
        <taxon>Pseudomonadota</taxon>
        <taxon>Betaproteobacteria</taxon>
        <taxon>Burkholderiales</taxon>
        <taxon>Sphaerotilaceae</taxon>
        <taxon>Roseateles</taxon>
    </lineage>
</organism>
<dbReference type="PROSITE" id="PS52016">
    <property type="entry name" value="TONB_DEPENDENT_REC_3"/>
    <property type="match status" value="1"/>
</dbReference>
<dbReference type="Pfam" id="PF07715">
    <property type="entry name" value="Plug"/>
    <property type="match status" value="1"/>
</dbReference>
<dbReference type="Pfam" id="PF00593">
    <property type="entry name" value="TonB_dep_Rec_b-barrel"/>
    <property type="match status" value="1"/>
</dbReference>
<evidence type="ECO:0000256" key="8">
    <source>
        <dbReference type="ARBA" id="ARBA00023077"/>
    </source>
</evidence>
<dbReference type="InterPro" id="IPR011662">
    <property type="entry name" value="Secretin/TonB_short_N"/>
</dbReference>
<evidence type="ECO:0000256" key="1">
    <source>
        <dbReference type="ARBA" id="ARBA00004571"/>
    </source>
</evidence>
<feature type="signal peptide" evidence="13">
    <location>
        <begin position="1"/>
        <end position="27"/>
    </location>
</feature>
<keyword evidence="15" id="KW-0675">Receptor</keyword>
<evidence type="ECO:0000259" key="14">
    <source>
        <dbReference type="SMART" id="SM00965"/>
    </source>
</evidence>
<sequence length="817" mass="86157">MKPMTRLNPMAGLALSCAPLLGTAVQAQPRPFDIAAGELKAALDAYAAQSGTQLIYKLEDVKGRSSKGLRRSASAEEALQQLLEGTSLAVRRDVSGAVVIFAEPPPVPEKRVQDEVSNLGTVVVSASRRREPVREVPMQVNVIGGEQLNRNGATNLSDYLSNEAGVDVKSTGGAGVGSVSIRGVSTGAQTIATVGVYVDDVAFGSSGPFANGAQMALDMGSLDLNHIEVLRGPQGTLYGAGAMGGLLKYVTNEPDTYELSGKLSLGASVTRGGAASHALGAVVNVPLKEDVAGLRLSAFGDSVGGSTDTVGLAGRANSDGGNTRGARASLLVTPGSRLKLRFTATSQKIKREGTDFVDVDPASGRPVEGERMRRLLVAEPYQVQVDLLSADLEYDFGWARFNSISSRQKLRSEVNIDLSAGYLPLLQSLGLSLGSTPLNTALALDKRTQELRLTSKADKQLEWLAGLYYDEERSNQLQLVSSSLPDGSPGPQLAIFEFPAEYRELAAYGDVTWKFANGLALTGGLRVARNKQHYVQRSDGLLVGGAQSVDANSSDTSRTWLLTARYALDARSDLYARAATGYRPGGPNAVLRSATTGEPLAPPTFQPDTLASIEAGYKADLLDKRLSLEAAVYDIQWKDLQQYMPVNGVTVIVNAGAAHVRGAELAASWRPDAHWTLAGNATLIDAKLSEDAPGLGAPAGARLPTSARFAATLSASYAFALAGYPSYVGLTQRHVGQRNAGFEGSAAVPLYRLPAYAITDLQAGIDFKRASLALLVRNLFDKRAQLASESTAQALGGPAWVSLGRPRTLGATLTLPF</sequence>
<dbReference type="Gene3D" id="3.55.50.30">
    <property type="match status" value="1"/>
</dbReference>
<dbReference type="GO" id="GO:0006826">
    <property type="term" value="P:iron ion transport"/>
    <property type="evidence" value="ECO:0007669"/>
    <property type="project" value="UniProtKB-KW"/>
</dbReference>
<keyword evidence="6" id="KW-0408">Iron</keyword>
<comment type="similarity">
    <text evidence="11 12">Belongs to the TonB-dependent receptor family.</text>
</comment>
<keyword evidence="2 11" id="KW-0813">Transport</keyword>
<dbReference type="Pfam" id="PF07660">
    <property type="entry name" value="STN"/>
    <property type="match status" value="1"/>
</dbReference>
<comment type="subcellular location">
    <subcellularLocation>
        <location evidence="1 11">Cell outer membrane</location>
        <topology evidence="1 11">Multi-pass membrane protein</topology>
    </subcellularLocation>
</comment>
<dbReference type="InterPro" id="IPR039426">
    <property type="entry name" value="TonB-dep_rcpt-like"/>
</dbReference>
<evidence type="ECO:0000256" key="6">
    <source>
        <dbReference type="ARBA" id="ARBA00023004"/>
    </source>
</evidence>
<evidence type="ECO:0000313" key="15">
    <source>
        <dbReference type="EMBL" id="TDP62093.1"/>
    </source>
</evidence>
<evidence type="ECO:0000313" key="16">
    <source>
        <dbReference type="Proteomes" id="UP000295361"/>
    </source>
</evidence>
<evidence type="ECO:0000256" key="9">
    <source>
        <dbReference type="ARBA" id="ARBA00023136"/>
    </source>
</evidence>
<dbReference type="InterPro" id="IPR000531">
    <property type="entry name" value="Beta-barrel_TonB"/>
</dbReference>
<evidence type="ECO:0000256" key="3">
    <source>
        <dbReference type="ARBA" id="ARBA00022452"/>
    </source>
</evidence>
<keyword evidence="8 12" id="KW-0798">TonB box</keyword>
<keyword evidence="3 11" id="KW-1134">Transmembrane beta strand</keyword>
<dbReference type="GO" id="GO:0009279">
    <property type="term" value="C:cell outer membrane"/>
    <property type="evidence" value="ECO:0007669"/>
    <property type="project" value="UniProtKB-SubCell"/>
</dbReference>
<evidence type="ECO:0000256" key="5">
    <source>
        <dbReference type="ARBA" id="ARBA00022692"/>
    </source>
</evidence>
<dbReference type="PANTHER" id="PTHR32552:SF81">
    <property type="entry name" value="TONB-DEPENDENT OUTER MEMBRANE RECEPTOR"/>
    <property type="match status" value="1"/>
</dbReference>
<protein>
    <submittedName>
        <fullName evidence="15">Outer membrane receptor protein involved in Fe transport</fullName>
    </submittedName>
</protein>
<dbReference type="PANTHER" id="PTHR32552">
    <property type="entry name" value="FERRICHROME IRON RECEPTOR-RELATED"/>
    <property type="match status" value="1"/>
</dbReference>
<keyword evidence="10 11" id="KW-0998">Cell outer membrane</keyword>
<dbReference type="Gene3D" id="2.40.170.20">
    <property type="entry name" value="TonB-dependent receptor, beta-barrel domain"/>
    <property type="match status" value="1"/>
</dbReference>
<dbReference type="SMART" id="SM00965">
    <property type="entry name" value="STN"/>
    <property type="match status" value="1"/>
</dbReference>
<evidence type="ECO:0000256" key="2">
    <source>
        <dbReference type="ARBA" id="ARBA00022448"/>
    </source>
</evidence>
<feature type="domain" description="Secretin/TonB short N-terminal" evidence="14">
    <location>
        <begin position="52"/>
        <end position="103"/>
    </location>
</feature>
<feature type="chain" id="PRO_5020200565" evidence="13">
    <location>
        <begin position="28"/>
        <end position="817"/>
    </location>
</feature>